<organism evidence="1 2">
    <name type="scientific">Arctium lappa</name>
    <name type="common">Greater burdock</name>
    <name type="synonym">Lappa major</name>
    <dbReference type="NCBI Taxonomy" id="4217"/>
    <lineage>
        <taxon>Eukaryota</taxon>
        <taxon>Viridiplantae</taxon>
        <taxon>Streptophyta</taxon>
        <taxon>Embryophyta</taxon>
        <taxon>Tracheophyta</taxon>
        <taxon>Spermatophyta</taxon>
        <taxon>Magnoliopsida</taxon>
        <taxon>eudicotyledons</taxon>
        <taxon>Gunneridae</taxon>
        <taxon>Pentapetalae</taxon>
        <taxon>asterids</taxon>
        <taxon>campanulids</taxon>
        <taxon>Asterales</taxon>
        <taxon>Asteraceae</taxon>
        <taxon>Carduoideae</taxon>
        <taxon>Cardueae</taxon>
        <taxon>Arctiinae</taxon>
        <taxon>Arctium</taxon>
    </lineage>
</organism>
<proteinExistence type="predicted"/>
<dbReference type="EMBL" id="CM042047">
    <property type="protein sequence ID" value="KAI3768949.1"/>
    <property type="molecule type" value="Genomic_DNA"/>
</dbReference>
<comment type="caution">
    <text evidence="1">The sequence shown here is derived from an EMBL/GenBank/DDBJ whole genome shotgun (WGS) entry which is preliminary data.</text>
</comment>
<gene>
    <name evidence="1" type="ORF">L6452_00045</name>
</gene>
<sequence length="189" mass="21460">MLQLTCFEKNSYSPTLFRRLLLSSLSASFPSAPSQPFTTVLMLQPNNLATKGSCKALKTPVENMDAQVETVEARLQSFLGQLQSELGVLDRIVQKNKNQHRRSSYFQYLLKVRRDCKLLQSTNLEEIVKSSFLAINGNRPKQKVHFLESSKRRKCDGGKQNFLVRLQGAARLLSEMVEPMLKAAMYPSF</sequence>
<reference evidence="1 2" key="2">
    <citation type="journal article" date="2022" name="Mol. Ecol. Resour.">
        <title>The genomes of chicory, endive, great burdock and yacon provide insights into Asteraceae paleo-polyploidization history and plant inulin production.</title>
        <authorList>
            <person name="Fan W."/>
            <person name="Wang S."/>
            <person name="Wang H."/>
            <person name="Wang A."/>
            <person name="Jiang F."/>
            <person name="Liu H."/>
            <person name="Zhao H."/>
            <person name="Xu D."/>
            <person name="Zhang Y."/>
        </authorList>
    </citation>
    <scope>NUCLEOTIDE SEQUENCE [LARGE SCALE GENOMIC DNA]</scope>
    <source>
        <strain evidence="2">cv. Niubang</strain>
    </source>
</reference>
<dbReference type="Proteomes" id="UP001055879">
    <property type="component" value="Linkage Group LG01"/>
</dbReference>
<accession>A0ACB9FCW9</accession>
<evidence type="ECO:0000313" key="1">
    <source>
        <dbReference type="EMBL" id="KAI3768949.1"/>
    </source>
</evidence>
<evidence type="ECO:0000313" key="2">
    <source>
        <dbReference type="Proteomes" id="UP001055879"/>
    </source>
</evidence>
<name>A0ACB9FCW9_ARCLA</name>
<reference evidence="2" key="1">
    <citation type="journal article" date="2022" name="Mol. Ecol. Resour.">
        <title>The genomes of chicory, endive, great burdock and yacon provide insights into Asteraceae palaeo-polyploidization history and plant inulin production.</title>
        <authorList>
            <person name="Fan W."/>
            <person name="Wang S."/>
            <person name="Wang H."/>
            <person name="Wang A."/>
            <person name="Jiang F."/>
            <person name="Liu H."/>
            <person name="Zhao H."/>
            <person name="Xu D."/>
            <person name="Zhang Y."/>
        </authorList>
    </citation>
    <scope>NUCLEOTIDE SEQUENCE [LARGE SCALE GENOMIC DNA]</scope>
    <source>
        <strain evidence="2">cv. Niubang</strain>
    </source>
</reference>
<keyword evidence="2" id="KW-1185">Reference proteome</keyword>
<protein>
    <submittedName>
        <fullName evidence="1">Uncharacterized protein</fullName>
    </submittedName>
</protein>